<feature type="region of interest" description="Disordered" evidence="1">
    <location>
        <begin position="247"/>
        <end position="268"/>
    </location>
</feature>
<comment type="caution">
    <text evidence="4">The sequence shown here is derived from an EMBL/GenBank/DDBJ whole genome shotgun (WGS) entry which is preliminary data.</text>
</comment>
<dbReference type="Proteomes" id="UP000283530">
    <property type="component" value="Unassembled WGS sequence"/>
</dbReference>
<dbReference type="AlphaFoldDB" id="A0A3S3Q3N1"/>
<dbReference type="InterPro" id="IPR041891">
    <property type="entry name" value="Alpha_CA_prokaryot-like"/>
</dbReference>
<dbReference type="PANTHER" id="PTHR18952">
    <property type="entry name" value="CARBONIC ANHYDRASE"/>
    <property type="match status" value="1"/>
</dbReference>
<feature type="chain" id="PRO_5018663857" evidence="2">
    <location>
        <begin position="22"/>
        <end position="268"/>
    </location>
</feature>
<accession>A0A3S3Q3N1</accession>
<evidence type="ECO:0000313" key="5">
    <source>
        <dbReference type="Proteomes" id="UP000283530"/>
    </source>
</evidence>
<dbReference type="PANTHER" id="PTHR18952:SF236">
    <property type="entry name" value="ALPHA CARBONIC ANHYDRASE 1, CHLOROPLASTIC"/>
    <property type="match status" value="1"/>
</dbReference>
<evidence type="ECO:0000256" key="1">
    <source>
        <dbReference type="SAM" id="MobiDB-lite"/>
    </source>
</evidence>
<keyword evidence="5" id="KW-1185">Reference proteome</keyword>
<protein>
    <submittedName>
        <fullName evidence="4">Alpha carbonic anhydrase 1, chloroplastic</fullName>
    </submittedName>
</protein>
<dbReference type="GO" id="GO:0004089">
    <property type="term" value="F:carbonate dehydratase activity"/>
    <property type="evidence" value="ECO:0007669"/>
    <property type="project" value="InterPro"/>
</dbReference>
<organism evidence="4 5">
    <name type="scientific">Cinnamomum micranthum f. kanehirae</name>
    <dbReference type="NCBI Taxonomy" id="337451"/>
    <lineage>
        <taxon>Eukaryota</taxon>
        <taxon>Viridiplantae</taxon>
        <taxon>Streptophyta</taxon>
        <taxon>Embryophyta</taxon>
        <taxon>Tracheophyta</taxon>
        <taxon>Spermatophyta</taxon>
        <taxon>Magnoliopsida</taxon>
        <taxon>Magnoliidae</taxon>
        <taxon>Laurales</taxon>
        <taxon>Lauraceae</taxon>
        <taxon>Cinnamomum</taxon>
    </lineage>
</organism>
<feature type="domain" description="Alpha-carbonic anhydrase" evidence="3">
    <location>
        <begin position="26"/>
        <end position="263"/>
    </location>
</feature>
<reference evidence="4 5" key="1">
    <citation type="journal article" date="2019" name="Nat. Plants">
        <title>Stout camphor tree genome fills gaps in understanding of flowering plant genome evolution.</title>
        <authorList>
            <person name="Chaw S.M."/>
            <person name="Liu Y.C."/>
            <person name="Wu Y.W."/>
            <person name="Wang H.Y."/>
            <person name="Lin C.I."/>
            <person name="Wu C.S."/>
            <person name="Ke H.M."/>
            <person name="Chang L.Y."/>
            <person name="Hsu C.Y."/>
            <person name="Yang H.T."/>
            <person name="Sudianto E."/>
            <person name="Hsu M.H."/>
            <person name="Wu K.P."/>
            <person name="Wang L.N."/>
            <person name="Leebens-Mack J.H."/>
            <person name="Tsai I.J."/>
        </authorList>
    </citation>
    <scope>NUCLEOTIDE SEQUENCE [LARGE SCALE GENOMIC DNA]</scope>
    <source>
        <strain evidence="5">cv. Chaw 1501</strain>
        <tissue evidence="4">Young leaves</tissue>
    </source>
</reference>
<dbReference type="EMBL" id="QPKB01000002">
    <property type="protein sequence ID" value="RWR78087.1"/>
    <property type="molecule type" value="Genomic_DNA"/>
</dbReference>
<evidence type="ECO:0000313" key="4">
    <source>
        <dbReference type="EMBL" id="RWR78087.1"/>
    </source>
</evidence>
<dbReference type="InterPro" id="IPR001148">
    <property type="entry name" value="CA_dom"/>
</dbReference>
<proteinExistence type="predicted"/>
<dbReference type="SMART" id="SM01057">
    <property type="entry name" value="Carb_anhydrase"/>
    <property type="match status" value="1"/>
</dbReference>
<dbReference type="OrthoDB" id="429145at2759"/>
<name>A0A3S3Q3N1_9MAGN</name>
<dbReference type="GO" id="GO:0006730">
    <property type="term" value="P:one-carbon metabolic process"/>
    <property type="evidence" value="ECO:0007669"/>
    <property type="project" value="TreeGrafter"/>
</dbReference>
<dbReference type="SUPFAM" id="SSF51069">
    <property type="entry name" value="Carbonic anhydrase"/>
    <property type="match status" value="1"/>
</dbReference>
<keyword evidence="2" id="KW-0732">Signal</keyword>
<gene>
    <name evidence="4" type="ORF">CKAN_00659700</name>
</gene>
<dbReference type="GO" id="GO:0008270">
    <property type="term" value="F:zinc ion binding"/>
    <property type="evidence" value="ECO:0007669"/>
    <property type="project" value="InterPro"/>
</dbReference>
<dbReference type="PROSITE" id="PS51144">
    <property type="entry name" value="ALPHA_CA_2"/>
    <property type="match status" value="1"/>
</dbReference>
<dbReference type="Pfam" id="PF00194">
    <property type="entry name" value="Carb_anhydrase"/>
    <property type="match status" value="1"/>
</dbReference>
<feature type="signal peptide" evidence="2">
    <location>
        <begin position="1"/>
        <end position="21"/>
    </location>
</feature>
<evidence type="ECO:0000259" key="3">
    <source>
        <dbReference type="PROSITE" id="PS51144"/>
    </source>
</evidence>
<dbReference type="CDD" id="cd03124">
    <property type="entry name" value="alpha_CA_prokaryotic_like"/>
    <property type="match status" value="1"/>
</dbReference>
<dbReference type="STRING" id="337451.A0A3S3Q3N1"/>
<sequence length="268" mass="30014">MAAQLAAFIVVVSMLLEFSHCHDQEIKYGYEGEIAPEKWGNLSPAFQACSKGKMQSPIDIDKNNAFPNHKLGSLKRDYIQANATLVNNGASIGILWSCGNGFFSVDGKNYTLKESIWHTPSEHTFHGKKYAAELQHIHRGDNEQIAVVVNLYKEGDADSFHNELKDALATLSKETCSDDELAQIPVGAIDSGHLTRSSHKYYRYRGSLTVPPCTENVDWFIMSKVRELSKEQIEALKAPLNEDCKSNARPIQPLNARQPHLYSENSYK</sequence>
<dbReference type="InterPro" id="IPR023561">
    <property type="entry name" value="Carbonic_anhydrase_a-class"/>
</dbReference>
<dbReference type="InterPro" id="IPR036398">
    <property type="entry name" value="CA_dom_sf"/>
</dbReference>
<dbReference type="Gene3D" id="3.10.200.10">
    <property type="entry name" value="Alpha carbonic anhydrase"/>
    <property type="match status" value="1"/>
</dbReference>
<evidence type="ECO:0000256" key="2">
    <source>
        <dbReference type="SAM" id="SignalP"/>
    </source>
</evidence>